<dbReference type="Gene3D" id="1.10.10.10">
    <property type="entry name" value="Winged helix-like DNA-binding domain superfamily/Winged helix DNA-binding domain"/>
    <property type="match status" value="1"/>
</dbReference>
<name>A0ABW1D6K4_9ACTN</name>
<protein>
    <submittedName>
        <fullName evidence="1">MarR family winged helix-turn-helix transcriptional regulator</fullName>
    </submittedName>
</protein>
<gene>
    <name evidence="1" type="ORF">ACFPZ3_53135</name>
</gene>
<dbReference type="RefSeq" id="WP_379522091.1">
    <property type="nucleotide sequence ID" value="NZ_JBHSPA010000084.1"/>
</dbReference>
<accession>A0ABW1D6K4</accession>
<proteinExistence type="predicted"/>
<dbReference type="Proteomes" id="UP001596058">
    <property type="component" value="Unassembled WGS sequence"/>
</dbReference>
<keyword evidence="2" id="KW-1185">Reference proteome</keyword>
<dbReference type="SUPFAM" id="SSF46785">
    <property type="entry name" value="Winged helix' DNA-binding domain"/>
    <property type="match status" value="1"/>
</dbReference>
<comment type="caution">
    <text evidence="1">The sequence shown here is derived from an EMBL/GenBank/DDBJ whole genome shotgun (WGS) entry which is preliminary data.</text>
</comment>
<reference evidence="2" key="1">
    <citation type="journal article" date="2019" name="Int. J. Syst. Evol. Microbiol.">
        <title>The Global Catalogue of Microorganisms (GCM) 10K type strain sequencing project: providing services to taxonomists for standard genome sequencing and annotation.</title>
        <authorList>
            <consortium name="The Broad Institute Genomics Platform"/>
            <consortium name="The Broad Institute Genome Sequencing Center for Infectious Disease"/>
            <person name="Wu L."/>
            <person name="Ma J."/>
        </authorList>
    </citation>
    <scope>NUCLEOTIDE SEQUENCE [LARGE SCALE GENOMIC DNA]</scope>
    <source>
        <strain evidence="2">CCUG 53903</strain>
    </source>
</reference>
<dbReference type="InterPro" id="IPR036388">
    <property type="entry name" value="WH-like_DNA-bd_sf"/>
</dbReference>
<dbReference type="EMBL" id="JBHSPA010000084">
    <property type="protein sequence ID" value="MFC5832656.1"/>
    <property type="molecule type" value="Genomic_DNA"/>
</dbReference>
<evidence type="ECO:0000313" key="2">
    <source>
        <dbReference type="Proteomes" id="UP001596058"/>
    </source>
</evidence>
<evidence type="ECO:0000313" key="1">
    <source>
        <dbReference type="EMBL" id="MFC5832656.1"/>
    </source>
</evidence>
<organism evidence="1 2">
    <name type="scientific">Nonomuraea insulae</name>
    <dbReference type="NCBI Taxonomy" id="1616787"/>
    <lineage>
        <taxon>Bacteria</taxon>
        <taxon>Bacillati</taxon>
        <taxon>Actinomycetota</taxon>
        <taxon>Actinomycetes</taxon>
        <taxon>Streptosporangiales</taxon>
        <taxon>Streptosporangiaceae</taxon>
        <taxon>Nonomuraea</taxon>
    </lineage>
</organism>
<sequence>MPEDGRAVVVALTAAGEAAVREAFADQARREGQWFEPLAETEREQLTGLLTRILRARPVDVP</sequence>
<dbReference type="InterPro" id="IPR036390">
    <property type="entry name" value="WH_DNA-bd_sf"/>
</dbReference>